<dbReference type="AlphaFoldDB" id="A0A7U4SVH6"/>
<name>A0A7U4SVH6_9BURK</name>
<accession>A0A7U4SVH6</accession>
<protein>
    <submittedName>
        <fullName evidence="1">Uncharacterized protein</fullName>
    </submittedName>
</protein>
<dbReference type="InterPro" id="IPR051553">
    <property type="entry name" value="Ran_GTPase-activating"/>
</dbReference>
<sequence>MQTLDATSATARSPGMPPLAAAPARVVCKQVVGRGLDPSSLDAHGATFTIPPYAGMADGDRVTLYFDYGGNSQGEVHVDIGQAWVGRPITLRIQRAALQAATGKWASVRYGIEPAAGGGTVLSDALDLWIGADVLLAAPRVIDAVAGYLNVTSGADSIDSDDLGDDVIDVRIAIPLYRGMTAGDAVWLEWDETPNEGHFRDRIDIPAVRETVLLVPGESVRACVGQSVAVRYVVLRNGVTEQSQVVVVRVGTGDEGTGDDDVDPGTLVAPLIKQAVDGALDPDQSTRGAVLEFGPYASIRSGDRVHVYWGEVDAPGSYAWICDVTDRYVTQPYPLHVSHALLTAWRDMTVPIYYEVALDDGNVKRSAVRRVRIGRAQSSAPPLPQASVDGVRDGKLDPDDCASGAVVRIPASAALRERDEVTVTWRSASAATNTNVRRVVSLVDVGRDLLIRVPASVVAAGASASAAAVAVSWKLRRTGATATTTSPVTYLTLARAPGNGALTVMGARYIGTITRASRLPRRLSAFDTTTRRRVAAQWRYDDAALWTTAESFRDTRPWAALRVRALGDWVVVRPANVAFTGTDTAAPGTPANAAFVARLDRGNPIGWGDAAYGANIPPTLITYDDVAELSATQSAFAVRRHDGRVAVWGNEAQGGTYATAATVTDARCIVGNGTAFALLRASGAVSAWGAEDAGATVPANIAALRDLVNLYASSASFAGLRSTGQVVAWGSAGTGAQVPADIGELTDIEDVICTLTAFAARRGNGSVVAWGAAESGGVVPDRIAARRDIVELAAATAGAVCVLTSGAQVLAWGDAAIGATVPPEISEQTDIEEVVATADAFCARRRNGSVVAWGGAANGGVVPMTIAALRDIVQVSATSSAFAALRSDGSVVAWGNAARGGDVTAVHDTLLDVRAIYGNAGAFAAVLANGGIVSWGEAAGGGTSTAAAPVLDTGLTYTERVS</sequence>
<dbReference type="Proteomes" id="UP000594943">
    <property type="component" value="Chromosome 2"/>
</dbReference>
<evidence type="ECO:0000313" key="2">
    <source>
        <dbReference type="Proteomes" id="UP000594943"/>
    </source>
</evidence>
<gene>
    <name evidence="1" type="ORF">I6G56_25670</name>
</gene>
<dbReference type="KEGG" id="bhg:I6G56_25670"/>
<dbReference type="SUPFAM" id="SSF50985">
    <property type="entry name" value="RCC1/BLIP-II"/>
    <property type="match status" value="1"/>
</dbReference>
<proteinExistence type="predicted"/>
<evidence type="ECO:0000313" key="1">
    <source>
        <dbReference type="EMBL" id="QPS47959.1"/>
    </source>
</evidence>
<dbReference type="InterPro" id="IPR009091">
    <property type="entry name" value="RCC1/BLIP-II"/>
</dbReference>
<accession>A0A7T2U9I0</accession>
<dbReference type="Gene3D" id="2.130.10.30">
    <property type="entry name" value="Regulator of chromosome condensation 1/beta-lactamase-inhibitor protein II"/>
    <property type="match status" value="2"/>
</dbReference>
<reference evidence="1 2" key="1">
    <citation type="submission" date="2020-12" db="EMBL/GenBank/DDBJ databases">
        <title>FDA dAtabase for Regulatory Grade micrObial Sequences (FDA-ARGOS): Supporting development and validation of Infectious Disease Dx tests.</title>
        <authorList>
            <person name="Nelson B."/>
            <person name="Plummer A."/>
            <person name="Tallon L."/>
            <person name="Sadzewicz L."/>
            <person name="Zhao X."/>
            <person name="Boylan J."/>
            <person name="Ott S."/>
            <person name="Bowen H."/>
            <person name="Vavikolanu K."/>
            <person name="Mehta A."/>
            <person name="Aluvathingal J."/>
            <person name="Nadendla S."/>
            <person name="Myers T."/>
            <person name="Yan Y."/>
            <person name="Sichtig H."/>
        </authorList>
    </citation>
    <scope>NUCLEOTIDE SEQUENCE [LARGE SCALE GENOMIC DNA]</scope>
    <source>
        <strain evidence="1 2">FDAARGOS_899</strain>
    </source>
</reference>
<dbReference type="PANTHER" id="PTHR45982:SF1">
    <property type="entry name" value="REGULATOR OF CHROMOSOME CONDENSATION"/>
    <property type="match status" value="1"/>
</dbReference>
<dbReference type="EMBL" id="CP065687">
    <property type="protein sequence ID" value="QPS47959.1"/>
    <property type="molecule type" value="Genomic_DNA"/>
</dbReference>
<dbReference type="PANTHER" id="PTHR45982">
    <property type="entry name" value="REGULATOR OF CHROMOSOME CONDENSATION"/>
    <property type="match status" value="1"/>
</dbReference>
<organism evidence="1 2">
    <name type="scientific">Burkholderia humptydooensis</name>
    <dbReference type="NCBI Taxonomy" id="430531"/>
    <lineage>
        <taxon>Bacteria</taxon>
        <taxon>Pseudomonadati</taxon>
        <taxon>Pseudomonadota</taxon>
        <taxon>Betaproteobacteria</taxon>
        <taxon>Burkholderiales</taxon>
        <taxon>Burkholderiaceae</taxon>
        <taxon>Burkholderia</taxon>
        <taxon>pseudomallei group</taxon>
    </lineage>
</organism>